<gene>
    <name evidence="1" type="ORF">PYX00_000875</name>
</gene>
<protein>
    <submittedName>
        <fullName evidence="1">Uncharacterized protein</fullName>
    </submittedName>
</protein>
<proteinExistence type="predicted"/>
<organism evidence="1">
    <name type="scientific">Menopon gallinae</name>
    <name type="common">poultry shaft louse</name>
    <dbReference type="NCBI Taxonomy" id="328185"/>
    <lineage>
        <taxon>Eukaryota</taxon>
        <taxon>Metazoa</taxon>
        <taxon>Ecdysozoa</taxon>
        <taxon>Arthropoda</taxon>
        <taxon>Hexapoda</taxon>
        <taxon>Insecta</taxon>
        <taxon>Pterygota</taxon>
        <taxon>Neoptera</taxon>
        <taxon>Paraneoptera</taxon>
        <taxon>Psocodea</taxon>
        <taxon>Troctomorpha</taxon>
        <taxon>Phthiraptera</taxon>
        <taxon>Amblycera</taxon>
        <taxon>Menoponidae</taxon>
        <taxon>Menopon</taxon>
    </lineage>
</organism>
<accession>A0AAW2ICU1</accession>
<dbReference type="AlphaFoldDB" id="A0AAW2ICU1"/>
<name>A0AAW2ICU1_9NEOP</name>
<sequence length="77" mass="8717">MIGTDLSPSARFSVAVTALSPTFTQFCKWLLIFKFSYLHLLRTENYAHQALTSNKPNCIMSNTTDSLILRKQSVHPN</sequence>
<comment type="caution">
    <text evidence="1">The sequence shown here is derived from an EMBL/GenBank/DDBJ whole genome shotgun (WGS) entry which is preliminary data.</text>
</comment>
<reference evidence="1" key="1">
    <citation type="journal article" date="2024" name="Gigascience">
        <title>Chromosome-level genome of the poultry shaft louse Menopon gallinae provides insight into the host-switching and adaptive evolution of parasitic lice.</title>
        <authorList>
            <person name="Xu Y."/>
            <person name="Ma L."/>
            <person name="Liu S."/>
            <person name="Liang Y."/>
            <person name="Liu Q."/>
            <person name="He Z."/>
            <person name="Tian L."/>
            <person name="Duan Y."/>
            <person name="Cai W."/>
            <person name="Li H."/>
            <person name="Song F."/>
        </authorList>
    </citation>
    <scope>NUCLEOTIDE SEQUENCE</scope>
    <source>
        <strain evidence="1">Cailab_2023a</strain>
    </source>
</reference>
<evidence type="ECO:0000313" key="1">
    <source>
        <dbReference type="EMBL" id="KAL0279280.1"/>
    </source>
</evidence>
<dbReference type="EMBL" id="JARGDH010000001">
    <property type="protein sequence ID" value="KAL0279280.1"/>
    <property type="molecule type" value="Genomic_DNA"/>
</dbReference>